<feature type="active site" description="Proton acceptor" evidence="7">
    <location>
        <position position="190"/>
    </location>
</feature>
<dbReference type="Gene3D" id="1.10.1040.10">
    <property type="entry name" value="N-(1-d-carboxylethyl)-l-norvaline Dehydrogenase, domain 2"/>
    <property type="match status" value="1"/>
</dbReference>
<gene>
    <name evidence="14" type="ORF">DRW42_14290</name>
</gene>
<dbReference type="PROSITE" id="PS00957">
    <property type="entry name" value="NAD_G3PDH"/>
    <property type="match status" value="1"/>
</dbReference>
<dbReference type="GO" id="GO:0141153">
    <property type="term" value="F:glycerol-3-phosphate dehydrogenase (NADP+) activity"/>
    <property type="evidence" value="ECO:0007669"/>
    <property type="project" value="RHEA"/>
</dbReference>
<dbReference type="GO" id="GO:0051287">
    <property type="term" value="F:NAD binding"/>
    <property type="evidence" value="ECO:0007669"/>
    <property type="project" value="InterPro"/>
</dbReference>
<dbReference type="OrthoDB" id="9812273at2"/>
<dbReference type="GO" id="GO:0046168">
    <property type="term" value="P:glycerol-3-phosphate catabolic process"/>
    <property type="evidence" value="ECO:0007669"/>
    <property type="project" value="InterPro"/>
</dbReference>
<feature type="binding site" evidence="9">
    <location>
        <position position="82"/>
    </location>
    <ligand>
        <name>NAD(+)</name>
        <dbReference type="ChEBI" id="CHEBI:57540"/>
    </ligand>
</feature>
<proteinExistence type="inferred from homology"/>
<feature type="domain" description="Glycerol-3-phosphate dehydrogenase NAD-dependent N-terminal" evidence="12">
    <location>
        <begin position="1"/>
        <end position="158"/>
    </location>
</feature>
<dbReference type="InterPro" id="IPR011128">
    <property type="entry name" value="G3P_DH_NAD-dep_N"/>
</dbReference>
<feature type="binding site" evidence="8">
    <location>
        <begin position="254"/>
        <end position="255"/>
    </location>
    <ligand>
        <name>substrate</name>
    </ligand>
</feature>
<dbReference type="Pfam" id="PF07479">
    <property type="entry name" value="NAD_Gly3P_dh_C"/>
    <property type="match status" value="1"/>
</dbReference>
<dbReference type="Pfam" id="PF01210">
    <property type="entry name" value="NAD_Gly3P_dh_N"/>
    <property type="match status" value="1"/>
</dbReference>
<evidence type="ECO:0000313" key="14">
    <source>
        <dbReference type="EMBL" id="RBQ06330.1"/>
    </source>
</evidence>
<evidence type="ECO:0000256" key="9">
    <source>
        <dbReference type="PIRSR" id="PIRSR000114-3"/>
    </source>
</evidence>
<evidence type="ECO:0000256" key="4">
    <source>
        <dbReference type="ARBA" id="ARBA00023098"/>
    </source>
</evidence>
<comment type="similarity">
    <text evidence="1 10">Belongs to the NAD-dependent glycerol-3-phosphate dehydrogenase family.</text>
</comment>
<dbReference type="EC" id="1.1.1.94" evidence="11"/>
<evidence type="ECO:0000256" key="5">
    <source>
        <dbReference type="ARBA" id="ARBA00023209"/>
    </source>
</evidence>
<evidence type="ECO:0000259" key="13">
    <source>
        <dbReference type="Pfam" id="PF07479"/>
    </source>
</evidence>
<keyword evidence="15" id="KW-1185">Reference proteome</keyword>
<keyword evidence="3 10" id="KW-0560">Oxidoreductase</keyword>
<dbReference type="PRINTS" id="PR00077">
    <property type="entry name" value="GPDHDRGNASE"/>
</dbReference>
<reference evidence="14 15" key="1">
    <citation type="submission" date="2018-07" db="EMBL/GenBank/DDBJ databases">
        <title>A draft genome of a endophytic bacteria, a new species of Pedobacter.</title>
        <authorList>
            <person name="Zhang Z.D."/>
            <person name="Chen Z.J."/>
        </authorList>
    </citation>
    <scope>NUCLEOTIDE SEQUENCE [LARGE SCALE GENOMIC DNA]</scope>
    <source>
        <strain evidence="14 15">RS10</strain>
    </source>
</reference>
<evidence type="ECO:0000313" key="15">
    <source>
        <dbReference type="Proteomes" id="UP000252081"/>
    </source>
</evidence>
<protein>
    <recommendedName>
        <fullName evidence="11">Glycerol-3-phosphate dehydrogenase</fullName>
        <ecNumber evidence="11">1.1.1.94</ecNumber>
    </recommendedName>
</protein>
<keyword evidence="6" id="KW-1208">Phospholipid metabolism</keyword>
<evidence type="ECO:0000256" key="7">
    <source>
        <dbReference type="PIRSR" id="PIRSR000114-1"/>
    </source>
</evidence>
<dbReference type="InterPro" id="IPR006109">
    <property type="entry name" value="G3P_DH_NAD-dep_C"/>
</dbReference>
<dbReference type="Gene3D" id="3.40.50.720">
    <property type="entry name" value="NAD(P)-binding Rossmann-like Domain"/>
    <property type="match status" value="1"/>
</dbReference>
<organism evidence="14 15">
    <name type="scientific">Pedobacter miscanthi</name>
    <dbReference type="NCBI Taxonomy" id="2259170"/>
    <lineage>
        <taxon>Bacteria</taxon>
        <taxon>Pseudomonadati</taxon>
        <taxon>Bacteroidota</taxon>
        <taxon>Sphingobacteriia</taxon>
        <taxon>Sphingobacteriales</taxon>
        <taxon>Sphingobacteriaceae</taxon>
        <taxon>Pedobacter</taxon>
    </lineage>
</organism>
<dbReference type="InterPro" id="IPR008927">
    <property type="entry name" value="6-PGluconate_DH-like_C_sf"/>
</dbReference>
<evidence type="ECO:0000256" key="8">
    <source>
        <dbReference type="PIRSR" id="PIRSR000114-2"/>
    </source>
</evidence>
<dbReference type="AlphaFoldDB" id="A0A366KXU6"/>
<dbReference type="SUPFAM" id="SSF48179">
    <property type="entry name" value="6-phosphogluconate dehydrogenase C-terminal domain-like"/>
    <property type="match status" value="1"/>
</dbReference>
<comment type="caution">
    <text evidence="14">The sequence shown here is derived from an EMBL/GenBank/DDBJ whole genome shotgun (WGS) entry which is preliminary data.</text>
</comment>
<feature type="domain" description="Glycerol-3-phosphate dehydrogenase NAD-dependent C-terminal" evidence="13">
    <location>
        <begin position="179"/>
        <end position="316"/>
    </location>
</feature>
<evidence type="ECO:0000256" key="11">
    <source>
        <dbReference type="RuleBase" id="RU000439"/>
    </source>
</evidence>
<sequence>MIGGGSWATAIVKMLADNLTEKEIFWWMRNETAIEHIRKFKHNPNYISSVEIKLDEDDHISSDINAVIQSADFVILNVPAAFLKTTLSSIKPDDLKGKKIVSAIKGIVPEDNLIIGEFMHENYGIPYHDILVVSGPCHAEEVALEKLSYLTIACTDVERASTFASFLNTRYIKTNVSDDIFGTEYAAVLKNIYAVASGICHGIGYGDNFQAVLISNAIREIKRFVDAVHPIDRDIKESAYLGDLLVTAYSQFSRNRTFGNMVGKGYTVKSAQLEMNMVAEGYYAVKCMHIKNQAYNVDMPICKAVHSIIYENRSPRIEMKLLAEKLN</sequence>
<evidence type="ECO:0000259" key="12">
    <source>
        <dbReference type="Pfam" id="PF01210"/>
    </source>
</evidence>
<feature type="binding site" evidence="8">
    <location>
        <position position="105"/>
    </location>
    <ligand>
        <name>substrate</name>
    </ligand>
</feature>
<feature type="binding site" evidence="9">
    <location>
        <position position="139"/>
    </location>
    <ligand>
        <name>NAD(+)</name>
        <dbReference type="ChEBI" id="CHEBI:57540"/>
    </ligand>
</feature>
<keyword evidence="2" id="KW-0444">Lipid biosynthesis</keyword>
<feature type="binding site" evidence="9">
    <location>
        <position position="254"/>
    </location>
    <ligand>
        <name>NAD(+)</name>
        <dbReference type="ChEBI" id="CHEBI:57540"/>
    </ligand>
</feature>
<dbReference type="EMBL" id="QNQU01000011">
    <property type="protein sequence ID" value="RBQ06330.1"/>
    <property type="molecule type" value="Genomic_DNA"/>
</dbReference>
<dbReference type="PANTHER" id="PTHR11728">
    <property type="entry name" value="GLYCEROL-3-PHOSPHATE DEHYDROGENASE"/>
    <property type="match status" value="1"/>
</dbReference>
<dbReference type="InterPro" id="IPR036291">
    <property type="entry name" value="NAD(P)-bd_dom_sf"/>
</dbReference>
<name>A0A366KXU6_9SPHI</name>
<evidence type="ECO:0000256" key="10">
    <source>
        <dbReference type="RuleBase" id="RU000437"/>
    </source>
</evidence>
<keyword evidence="4" id="KW-0443">Lipid metabolism</keyword>
<evidence type="ECO:0000256" key="2">
    <source>
        <dbReference type="ARBA" id="ARBA00022516"/>
    </source>
</evidence>
<dbReference type="GO" id="GO:0005975">
    <property type="term" value="P:carbohydrate metabolic process"/>
    <property type="evidence" value="ECO:0007669"/>
    <property type="project" value="InterPro"/>
</dbReference>
<dbReference type="InterPro" id="IPR013328">
    <property type="entry name" value="6PGD_dom2"/>
</dbReference>
<dbReference type="PANTHER" id="PTHR11728:SF1">
    <property type="entry name" value="GLYCEROL-3-PHOSPHATE DEHYDROGENASE [NAD(+)] 2, CHLOROPLASTIC"/>
    <property type="match status" value="1"/>
</dbReference>
<dbReference type="GO" id="GO:0008654">
    <property type="term" value="P:phospholipid biosynthetic process"/>
    <property type="evidence" value="ECO:0007669"/>
    <property type="project" value="UniProtKB-KW"/>
</dbReference>
<keyword evidence="9 10" id="KW-0520">NAD</keyword>
<keyword evidence="5" id="KW-0594">Phospholipid biosynthesis</keyword>
<dbReference type="PIRSF" id="PIRSF000114">
    <property type="entry name" value="Glycerol-3-P_dh"/>
    <property type="match status" value="1"/>
</dbReference>
<evidence type="ECO:0000256" key="6">
    <source>
        <dbReference type="ARBA" id="ARBA00023264"/>
    </source>
</evidence>
<comment type="catalytic activity">
    <reaction evidence="11">
        <text>sn-glycerol 3-phosphate + NADP(+) = dihydroxyacetone phosphate + NADPH + H(+)</text>
        <dbReference type="Rhea" id="RHEA:11096"/>
        <dbReference type="ChEBI" id="CHEBI:15378"/>
        <dbReference type="ChEBI" id="CHEBI:57597"/>
        <dbReference type="ChEBI" id="CHEBI:57642"/>
        <dbReference type="ChEBI" id="CHEBI:57783"/>
        <dbReference type="ChEBI" id="CHEBI:58349"/>
        <dbReference type="EC" id="1.1.1.94"/>
    </reaction>
</comment>
<accession>A0A366KXU6</accession>
<evidence type="ECO:0000256" key="1">
    <source>
        <dbReference type="ARBA" id="ARBA00011009"/>
    </source>
</evidence>
<evidence type="ECO:0000256" key="3">
    <source>
        <dbReference type="ARBA" id="ARBA00023002"/>
    </source>
</evidence>
<dbReference type="SUPFAM" id="SSF51735">
    <property type="entry name" value="NAD(P)-binding Rossmann-fold domains"/>
    <property type="match status" value="1"/>
</dbReference>
<dbReference type="InterPro" id="IPR006168">
    <property type="entry name" value="G3P_DH_NAD-dep"/>
</dbReference>
<dbReference type="Proteomes" id="UP000252081">
    <property type="component" value="Unassembled WGS sequence"/>
</dbReference>
<dbReference type="GO" id="GO:0005829">
    <property type="term" value="C:cytosol"/>
    <property type="evidence" value="ECO:0007669"/>
    <property type="project" value="TreeGrafter"/>
</dbReference>